<dbReference type="Pfam" id="PF00117">
    <property type="entry name" value="GATase"/>
    <property type="match status" value="1"/>
</dbReference>
<dbReference type="AlphaFoldDB" id="A0A8E3ANS3"/>
<name>A0A8E3ANS3_9RHOB</name>
<proteinExistence type="predicted"/>
<evidence type="ECO:0000313" key="3">
    <source>
        <dbReference type="Proteomes" id="UP000244037"/>
    </source>
</evidence>
<keyword evidence="2" id="KW-0315">Glutamine amidotransferase</keyword>
<evidence type="ECO:0000259" key="1">
    <source>
        <dbReference type="Pfam" id="PF00117"/>
    </source>
</evidence>
<dbReference type="Gene3D" id="3.40.50.880">
    <property type="match status" value="1"/>
</dbReference>
<dbReference type="OrthoDB" id="9794816at2"/>
<dbReference type="GO" id="GO:0005829">
    <property type="term" value="C:cytosol"/>
    <property type="evidence" value="ECO:0007669"/>
    <property type="project" value="TreeGrafter"/>
</dbReference>
<dbReference type="PANTHER" id="PTHR42695">
    <property type="entry name" value="GLUTAMINE AMIDOTRANSFERASE YLR126C-RELATED"/>
    <property type="match status" value="1"/>
</dbReference>
<dbReference type="PROSITE" id="PS51273">
    <property type="entry name" value="GATASE_TYPE_1"/>
    <property type="match status" value="1"/>
</dbReference>
<dbReference type="EMBL" id="QAYC01000037">
    <property type="protein sequence ID" value="PTW35433.1"/>
    <property type="molecule type" value="Genomic_DNA"/>
</dbReference>
<accession>A0A8E3ANS3</accession>
<comment type="caution">
    <text evidence="2">The sequence shown here is derived from an EMBL/GenBank/DDBJ whole genome shotgun (WGS) entry which is preliminary data.</text>
</comment>
<protein>
    <submittedName>
        <fullName evidence="2">GMP synthase-like glutamine amidotransferase</fullName>
    </submittedName>
</protein>
<evidence type="ECO:0000313" key="2">
    <source>
        <dbReference type="EMBL" id="PTW35433.1"/>
    </source>
</evidence>
<dbReference type="PANTHER" id="PTHR42695:SF5">
    <property type="entry name" value="GLUTAMINE AMIDOTRANSFERASE YLR126C-RELATED"/>
    <property type="match status" value="1"/>
</dbReference>
<dbReference type="InterPro" id="IPR017926">
    <property type="entry name" value="GATASE"/>
</dbReference>
<organism evidence="2 3">
    <name type="scientific">Rhodovulum kholense</name>
    <dbReference type="NCBI Taxonomy" id="453584"/>
    <lineage>
        <taxon>Bacteria</taxon>
        <taxon>Pseudomonadati</taxon>
        <taxon>Pseudomonadota</taxon>
        <taxon>Alphaproteobacteria</taxon>
        <taxon>Rhodobacterales</taxon>
        <taxon>Paracoccaceae</taxon>
        <taxon>Rhodovulum</taxon>
    </lineage>
</organism>
<feature type="domain" description="Glutamine amidotransferase" evidence="1">
    <location>
        <begin position="45"/>
        <end position="184"/>
    </location>
</feature>
<dbReference type="InterPro" id="IPR044992">
    <property type="entry name" value="ChyE-like"/>
</dbReference>
<keyword evidence="2" id="KW-0808">Transferase</keyword>
<keyword evidence="3" id="KW-1185">Reference proteome</keyword>
<dbReference type="CDD" id="cd01741">
    <property type="entry name" value="GATase1_1"/>
    <property type="match status" value="1"/>
</dbReference>
<dbReference type="GO" id="GO:0016740">
    <property type="term" value="F:transferase activity"/>
    <property type="evidence" value="ECO:0007669"/>
    <property type="project" value="UniProtKB-KW"/>
</dbReference>
<sequence>MNVLVFQHLDVEHPGAFRDFWAEAGHGWHAVELDAGDPIPDMAPFDLLVAMGGPQDLWQQDELPWMRAELDAIRTWVVDWGRPYLGICLGHQLLAEALGGKVVPMTRPEVGLADVVLTAEGADDPLLAGLPRRMQSFQWHGAEIGTLPEGAVVLAANAACPTQAIRWGRHAWGLQYHVEITETTVADWQAIPEYAASLRAALGPERAGGLGAEVAAHLGAFRATARRLNDNLLSVLAAAPRG</sequence>
<dbReference type="SUPFAM" id="SSF52317">
    <property type="entry name" value="Class I glutamine amidotransferase-like"/>
    <property type="match status" value="1"/>
</dbReference>
<dbReference type="Proteomes" id="UP000244037">
    <property type="component" value="Unassembled WGS sequence"/>
</dbReference>
<dbReference type="InterPro" id="IPR029062">
    <property type="entry name" value="Class_I_gatase-like"/>
</dbReference>
<dbReference type="RefSeq" id="WP_108029027.1">
    <property type="nucleotide sequence ID" value="NZ_QAYC01000037.1"/>
</dbReference>
<reference evidence="2 3" key="1">
    <citation type="submission" date="2018-04" db="EMBL/GenBank/DDBJ databases">
        <title>Genomic Encyclopedia of Archaeal and Bacterial Type Strains, Phase II (KMG-II): from individual species to whole genera.</title>
        <authorList>
            <person name="Goeker M."/>
        </authorList>
    </citation>
    <scope>NUCLEOTIDE SEQUENCE [LARGE SCALE GENOMIC DNA]</scope>
    <source>
        <strain evidence="2 3">DSM 19783</strain>
    </source>
</reference>
<gene>
    <name evidence="2" type="ORF">C8N38_1371</name>
</gene>